<protein>
    <recommendedName>
        <fullName evidence="3">Lipoprotein</fullName>
    </recommendedName>
</protein>
<accession>A0A1Z9Z1G8</accession>
<proteinExistence type="predicted"/>
<evidence type="ECO:0000313" key="1">
    <source>
        <dbReference type="EMBL" id="OUY08300.1"/>
    </source>
</evidence>
<dbReference type="Proteomes" id="UP000196536">
    <property type="component" value="Unassembled WGS sequence"/>
</dbReference>
<gene>
    <name evidence="1" type="ORF">CAP51_01370</name>
</gene>
<comment type="caution">
    <text evidence="1">The sequence shown here is derived from an EMBL/GenBank/DDBJ whole genome shotgun (WGS) entry which is preliminary data.</text>
</comment>
<evidence type="ECO:0008006" key="3">
    <source>
        <dbReference type="Google" id="ProtNLM"/>
    </source>
</evidence>
<evidence type="ECO:0000313" key="2">
    <source>
        <dbReference type="Proteomes" id="UP000196536"/>
    </source>
</evidence>
<name>A0A1Z9Z1G8_9GAMM</name>
<organism evidence="1 2">
    <name type="scientific">Acinetobacter populi</name>
    <dbReference type="NCBI Taxonomy" id="1582270"/>
    <lineage>
        <taxon>Bacteria</taxon>
        <taxon>Pseudomonadati</taxon>
        <taxon>Pseudomonadota</taxon>
        <taxon>Gammaproteobacteria</taxon>
        <taxon>Moraxellales</taxon>
        <taxon>Moraxellaceae</taxon>
        <taxon>Acinetobacter</taxon>
    </lineage>
</organism>
<sequence length="159" mass="18521">MILRFLFYLIFLFFFIGCAKQECFLSNQVCISEYIYQGEKFIILHSRSDDSNILRAPNNIFGFYMSAKEINGKLYVVLQKALIEKTCIKKDMISSLNVKFQLELYEVFYDGSIFNLSLLNQPVNNYEVMKWFNSIRAKENVTLVCDGEDIGYDEGAISF</sequence>
<dbReference type="AlphaFoldDB" id="A0A1Z9Z1G8"/>
<dbReference type="PROSITE" id="PS51257">
    <property type="entry name" value="PROKAR_LIPOPROTEIN"/>
    <property type="match status" value="1"/>
</dbReference>
<reference evidence="1 2" key="1">
    <citation type="submission" date="2017-05" db="EMBL/GenBank/DDBJ databases">
        <title>Acinetobacter populi ANC 5415 (= PBJ7), whole genome shotgun sequencing project.</title>
        <authorList>
            <person name="Nemec A."/>
            <person name="Radolfova-Krizova L."/>
        </authorList>
    </citation>
    <scope>NUCLEOTIDE SEQUENCE [LARGE SCALE GENOMIC DNA]</scope>
    <source>
        <strain evidence="1 2">PBJ7</strain>
    </source>
</reference>
<dbReference type="EMBL" id="NEXX01000001">
    <property type="protein sequence ID" value="OUY08300.1"/>
    <property type="molecule type" value="Genomic_DNA"/>
</dbReference>
<keyword evidence="2" id="KW-1185">Reference proteome</keyword>